<comment type="cofactor">
    <cofactor evidence="1">
        <name>pantetheine 4'-phosphate</name>
        <dbReference type="ChEBI" id="CHEBI:47942"/>
    </cofactor>
</comment>
<reference evidence="6 7" key="1">
    <citation type="submission" date="2020-08" db="EMBL/GenBank/DDBJ databases">
        <title>Genomic Encyclopedia of Type Strains, Phase IV (KMG-V): Genome sequencing to study the core and pangenomes of soil and plant-associated prokaryotes.</title>
        <authorList>
            <person name="Whitman W."/>
        </authorList>
    </citation>
    <scope>NUCLEOTIDE SEQUENCE [LARGE SCALE GENOMIC DNA]</scope>
    <source>
        <strain evidence="6 7">34/80</strain>
    </source>
</reference>
<dbReference type="SMART" id="SM00823">
    <property type="entry name" value="PKS_PP"/>
    <property type="match status" value="2"/>
</dbReference>
<accession>A0A840FP94</accession>
<evidence type="ECO:0000313" key="7">
    <source>
        <dbReference type="Proteomes" id="UP000524450"/>
    </source>
</evidence>
<dbReference type="FunFam" id="3.40.50.12780:FF:000012">
    <property type="entry name" value="Non-ribosomal peptide synthetase"/>
    <property type="match status" value="2"/>
</dbReference>
<feature type="domain" description="Carrier" evidence="5">
    <location>
        <begin position="2033"/>
        <end position="2108"/>
    </location>
</feature>
<evidence type="ECO:0000259" key="5">
    <source>
        <dbReference type="PROSITE" id="PS50075"/>
    </source>
</evidence>
<dbReference type="NCBIfam" id="NF003417">
    <property type="entry name" value="PRK04813.1"/>
    <property type="match status" value="2"/>
</dbReference>
<dbReference type="Gene3D" id="1.10.1200.10">
    <property type="entry name" value="ACP-like"/>
    <property type="match status" value="2"/>
</dbReference>
<dbReference type="PROSITE" id="PS00012">
    <property type="entry name" value="PHOSPHOPANTETHEINE"/>
    <property type="match status" value="2"/>
</dbReference>
<dbReference type="PROSITE" id="PS50075">
    <property type="entry name" value="CARRIER"/>
    <property type="match status" value="2"/>
</dbReference>
<dbReference type="GO" id="GO:0043041">
    <property type="term" value="P:amino acid activation for nonribosomal peptide biosynthetic process"/>
    <property type="evidence" value="ECO:0007669"/>
    <property type="project" value="TreeGrafter"/>
</dbReference>
<protein>
    <submittedName>
        <fullName evidence="6">Nonribosomal peptide synthetase DhbF</fullName>
    </submittedName>
</protein>
<dbReference type="RefSeq" id="WP_184639532.1">
    <property type="nucleotide sequence ID" value="NZ_JACIFZ010000003.1"/>
</dbReference>
<dbReference type="CDD" id="cd19540">
    <property type="entry name" value="LCL_NRPS-like"/>
    <property type="match status" value="1"/>
</dbReference>
<comment type="caution">
    <text evidence="6">The sequence shown here is derived from an EMBL/GenBank/DDBJ whole genome shotgun (WGS) entry which is preliminary data.</text>
</comment>
<dbReference type="Pfam" id="PF00501">
    <property type="entry name" value="AMP-binding"/>
    <property type="match status" value="2"/>
</dbReference>
<name>A0A840FP94_9BURK</name>
<dbReference type="InterPro" id="IPR023213">
    <property type="entry name" value="CAT-like_dom_sf"/>
</dbReference>
<dbReference type="InterPro" id="IPR013120">
    <property type="entry name" value="FAR_NAD-bd"/>
</dbReference>
<dbReference type="PROSITE" id="PS00455">
    <property type="entry name" value="AMP_BINDING"/>
    <property type="match status" value="2"/>
</dbReference>
<dbReference type="InterPro" id="IPR010071">
    <property type="entry name" value="AA_adenyl_dom"/>
</dbReference>
<evidence type="ECO:0000256" key="1">
    <source>
        <dbReference type="ARBA" id="ARBA00001957"/>
    </source>
</evidence>
<dbReference type="Pfam" id="PF13193">
    <property type="entry name" value="AMP-binding_C"/>
    <property type="match status" value="2"/>
</dbReference>
<dbReference type="InterPro" id="IPR036736">
    <property type="entry name" value="ACP-like_sf"/>
</dbReference>
<dbReference type="InterPro" id="IPR010080">
    <property type="entry name" value="Thioester_reductase-like_dom"/>
</dbReference>
<dbReference type="CDD" id="cd17652">
    <property type="entry name" value="A_NRPS_CmdD_like"/>
    <property type="match status" value="1"/>
</dbReference>
<dbReference type="NCBIfam" id="TIGR01746">
    <property type="entry name" value="Thioester-redct"/>
    <property type="match status" value="1"/>
</dbReference>
<dbReference type="SUPFAM" id="SSF47336">
    <property type="entry name" value="ACP-like"/>
    <property type="match status" value="2"/>
</dbReference>
<dbReference type="FunFam" id="1.10.1200.10:FF:000016">
    <property type="entry name" value="Non-ribosomal peptide synthase"/>
    <property type="match status" value="2"/>
</dbReference>
<dbReference type="Gene3D" id="3.40.50.980">
    <property type="match status" value="2"/>
</dbReference>
<dbReference type="NCBIfam" id="TIGR01733">
    <property type="entry name" value="AA-adenyl-dom"/>
    <property type="match status" value="2"/>
</dbReference>
<dbReference type="GO" id="GO:0009366">
    <property type="term" value="C:enterobactin synthetase complex"/>
    <property type="evidence" value="ECO:0007669"/>
    <property type="project" value="TreeGrafter"/>
</dbReference>
<dbReference type="InterPro" id="IPR001242">
    <property type="entry name" value="Condensation_dom"/>
</dbReference>
<dbReference type="EMBL" id="JACIFZ010000003">
    <property type="protein sequence ID" value="MBB4222732.1"/>
    <property type="molecule type" value="Genomic_DNA"/>
</dbReference>
<organism evidence="6 7">
    <name type="scientific">Variovorax guangxiensis</name>
    <dbReference type="NCBI Taxonomy" id="1775474"/>
    <lineage>
        <taxon>Bacteria</taxon>
        <taxon>Pseudomonadati</taxon>
        <taxon>Pseudomonadota</taxon>
        <taxon>Betaproteobacteria</taxon>
        <taxon>Burkholderiales</taxon>
        <taxon>Comamonadaceae</taxon>
        <taxon>Variovorax</taxon>
    </lineage>
</organism>
<dbReference type="GO" id="GO:0072330">
    <property type="term" value="P:monocarboxylic acid biosynthetic process"/>
    <property type="evidence" value="ECO:0007669"/>
    <property type="project" value="UniProtKB-ARBA"/>
</dbReference>
<dbReference type="Gene3D" id="3.30.300.30">
    <property type="match status" value="2"/>
</dbReference>
<dbReference type="GO" id="GO:0031177">
    <property type="term" value="F:phosphopantetheine binding"/>
    <property type="evidence" value="ECO:0007669"/>
    <property type="project" value="InterPro"/>
</dbReference>
<sequence length="2509" mass="272207">MSTVDPLGAASVLTTGQMAMWLGAKFASPDTNFNLAEAIEIEGWIDADVFVAAMRQVTEEAEATRLSFVDTAQGPRQVVAPAFNREMPFLDFSGEHDPGAAAQAWMQADFTRKDDLARDQLWMSALIRLADDHHVWYHRSHHIVLDGFGGGLIARRFADVYSARIAGTEVSEASRLAPISQLMEEDKAYRESGRYPRDRQYWTERFADAPDPLSLASQRSVNVGGLLRQTAYLPAESVRALADIAQQLGATLPQILIATTAAYLYRATGVEDMVIGIPVTARHNDRMRRVPAMVANALPLRLAMRPDLPVAELIAEVGRQMRQILRHQSYRYEHLRGDLNMLVNNRQLFTTVVNVEPFDYDFRFAGHAAWPRNLSNGTAEDLGIFLYERGNGQDLQIDFDANPAIHTAQSLADHQRRLLAFMTAVIRQPAQAIGHVDLLDAAEREQLLVTWNDTVHAVPGTNLVALIEAQLAANPQGIALRFEGEAMSNEELDRRANRLAHLLRAHGAGPERTVALAIPRSFDLMVALLATLKTGAAYLPVDPDFPQDRIAFMLGDARPACLVTTEALAESLPVDTPTLLLDVAQTFAALANTANGDDAAPGAAIDSAHPAYVIYTSGSTGKPKGAVVSHRAIVNRLRWMQDRYRLKADDRVLQKTPSSFDVSVWEFFWPLIDGATLVLAKPGGHKDAAYLAKLIADEGITTAHFVPSMLEVFLLEPKARECASLRRVICSGEALSPALVAQFQRQLPCELHNLYGPTEAAVDVTSWECPREAEDAPSSRSSVPIGRPIWNTQMHVLDSGLQPVPPGTAGELYIAGVGLARGYLERPLLSAERFVANPYGEPGSRMYRTGDLARWREDGSLDFLGRADQQVKIRGLRIEPGEIESALLQHAQVAQAAVVAREDVPGEKRLVAYVVAAEGADPQAADLRTHLAQSLPEYMVPSAFVNVPALPLGPSGKLDRRALPAPELQAATPYVAPRTHTEKILARLWAETLHLPRVGIEDNFFELGGHSLMIVQLISMIRQQFMIDLPLDTLFQVSTIAGLAELLDQASQARPSLVPMPRPARIPLSFAQRRLWLMNQLENANPAYNMPLALRLSGTLDRAALQSALDDLMQRHESLRTIYPSEDGLPYQHILEGEQARALLVEADSSEDGIAAQLHAAARTGFDLGTTAPLRPQLFRLADDEHVLLLLTHHIVGDGASLLPLARDLSVAYAARSEGKAPGWAPLPLQYADYALWQQELLGSEDDPESMAGRQREFWRETLRDLPERLSLPVDRPHPAVPSYRGDVVPLQIPPQVHERMLQLARDGQASVFMVLQAALAGLLNRLGAGDDIVIGTPVAGRSDHALDELIGCFVNALVLRTDLAGQPSLRELVARVRATNLAAYANQEFPYDRIVELLRPQRGGANLPLFQVMLGFQSGSNRLSFGLPGLSITPQPVEVDTAKFDLSFILDEQRGADGLPGGIAGGIQFSIDIFDRATVEAIGQRLVRLLEQACDAPDAALGGLDILGDEERHRLLADWSGRSAGTRDDIAPLSLAAMVEAHAAARPHAAAVVLDDASVVSYAALDVRANRLAHLLHGRGVGAGHIVATVLPRSLDLVVAHLAIVKAGAAYLPVDPNHMAGRSAFVFEEAAPAAVLTHTSLLPELAGIARCLALDSDETVTALAIQSDGPVAQPRAADPRDAAYVIYTSGSTGKPKGVVVPHQGLSSLGASMAQRFAIDHGSRVLQFSSSGFDASVMDLLMAFHAGAALVVPSAQQVLGAELGALIERLAVSHALIPPAALATLPEGEYPYLRTVVVGGDACSAELAARWSRGRRMVNAYGPTEITICASTSAPMNGDEPPTIGTPVWNTRVYVLDDALQPVPPGVAGELYIAGGGVARGYLNRALLSAERFVADPFGEPGSRMYRSGDLVRWRNDGSLDFLGRADQQVKIRGYRIEPGEIESVLLRHPQVTQAAVIAREDVPGEKRLVAYVVASSDPQPAELRAHMAQSLPDYMVPSAFVHLPFLPLTQSGKLDRRALPAPGQQAASAYAEPRTATETQLAALWAETLHLERVGIHDNFFELGGHSLMAIQLGMRIRQQVRADFPHAEVYNRPTIAALAAWLDDNTEGAQALDLSRELDLPAYIQPHVALPPLIAKRVFLTGASGFVGSHLLAALLRDTSACVVCHVRAADEEAGRRRLQLTLAQRQLGAIWDDARIEVVTGDLGKPRLGLDDSAVQLVREGCDAIYHCAAQVDFLHPYASLKPANVDSVVTLLEWTAQGRPKSMHYVSTLAVIDQNNGKEGDTVTEQSALASWRGLVDGYSQSKWVGDALAREAQSRGMPVAIYRLGAVTGDHTHAICNADDLIWRVAHLYADLEAIPDMDLPLNLTPVDDVARAILGLAALQSSWGQVFHLTSQEALRVRDIPAVFERLGMRLEPVGLEPWLQRAHARLAVGQDRDLAAVLAILDRYDTSATPPKVSGEATHAQLQAIGAAIRPVDRDLLQRYFVDLGIDTKARPPVETSASQVA</sequence>
<dbReference type="SUPFAM" id="SSF51735">
    <property type="entry name" value="NAD(P)-binding Rossmann-fold domains"/>
    <property type="match status" value="1"/>
</dbReference>
<dbReference type="CDD" id="cd17646">
    <property type="entry name" value="A_NRPS_AB3403-like"/>
    <property type="match status" value="1"/>
</dbReference>
<dbReference type="InterPro" id="IPR045851">
    <property type="entry name" value="AMP-bd_C_sf"/>
</dbReference>
<dbReference type="InterPro" id="IPR020806">
    <property type="entry name" value="PKS_PP-bd"/>
</dbReference>
<evidence type="ECO:0000313" key="6">
    <source>
        <dbReference type="EMBL" id="MBB4222732.1"/>
    </source>
</evidence>
<dbReference type="FunFam" id="2.30.38.10:FF:000001">
    <property type="entry name" value="Non-ribosomal peptide synthetase PvdI"/>
    <property type="match status" value="2"/>
</dbReference>
<evidence type="ECO:0000256" key="4">
    <source>
        <dbReference type="ARBA" id="ARBA00022598"/>
    </source>
</evidence>
<dbReference type="InterPro" id="IPR025110">
    <property type="entry name" value="AMP-bd_C"/>
</dbReference>
<dbReference type="GO" id="GO:0009239">
    <property type="term" value="P:enterobactin biosynthetic process"/>
    <property type="evidence" value="ECO:0007669"/>
    <property type="project" value="TreeGrafter"/>
</dbReference>
<dbReference type="GO" id="GO:0005829">
    <property type="term" value="C:cytosol"/>
    <property type="evidence" value="ECO:0007669"/>
    <property type="project" value="TreeGrafter"/>
</dbReference>
<dbReference type="FunFam" id="3.30.300.30:FF:000010">
    <property type="entry name" value="Enterobactin synthetase component F"/>
    <property type="match status" value="2"/>
</dbReference>
<dbReference type="InterPro" id="IPR042099">
    <property type="entry name" value="ANL_N_sf"/>
</dbReference>
<dbReference type="PANTHER" id="PTHR45527:SF1">
    <property type="entry name" value="FATTY ACID SYNTHASE"/>
    <property type="match status" value="1"/>
</dbReference>
<dbReference type="InterPro" id="IPR000873">
    <property type="entry name" value="AMP-dep_synth/lig_dom"/>
</dbReference>
<dbReference type="Proteomes" id="UP000524450">
    <property type="component" value="Unassembled WGS sequence"/>
</dbReference>
<dbReference type="SUPFAM" id="SSF52777">
    <property type="entry name" value="CoA-dependent acyltransferases"/>
    <property type="match status" value="4"/>
</dbReference>
<dbReference type="Gene3D" id="3.40.50.720">
    <property type="entry name" value="NAD(P)-binding Rossmann-like Domain"/>
    <property type="match status" value="1"/>
</dbReference>
<dbReference type="InterPro" id="IPR009081">
    <property type="entry name" value="PP-bd_ACP"/>
</dbReference>
<dbReference type="FunFam" id="3.40.50.980:FF:000002">
    <property type="entry name" value="Enterobactin synthetase component F"/>
    <property type="match status" value="1"/>
</dbReference>
<dbReference type="Pfam" id="PF00668">
    <property type="entry name" value="Condensation"/>
    <property type="match status" value="2"/>
</dbReference>
<dbReference type="Pfam" id="PF07993">
    <property type="entry name" value="NAD_binding_4"/>
    <property type="match status" value="1"/>
</dbReference>
<dbReference type="SUPFAM" id="SSF56801">
    <property type="entry name" value="Acetyl-CoA synthetase-like"/>
    <property type="match status" value="2"/>
</dbReference>
<dbReference type="CDD" id="cd05235">
    <property type="entry name" value="SDR_e1"/>
    <property type="match status" value="1"/>
</dbReference>
<dbReference type="GO" id="GO:0047527">
    <property type="term" value="F:2,3-dihydroxybenzoate-serine ligase activity"/>
    <property type="evidence" value="ECO:0007669"/>
    <property type="project" value="TreeGrafter"/>
</dbReference>
<dbReference type="FunFam" id="3.40.50.980:FF:000001">
    <property type="entry name" value="Non-ribosomal peptide synthetase"/>
    <property type="match status" value="2"/>
</dbReference>
<dbReference type="Gene3D" id="3.40.50.12780">
    <property type="entry name" value="N-terminal domain of ligase-like"/>
    <property type="match status" value="1"/>
</dbReference>
<dbReference type="Gene3D" id="2.30.38.10">
    <property type="entry name" value="Luciferase, Domain 3"/>
    <property type="match status" value="1"/>
</dbReference>
<dbReference type="Pfam" id="PF00550">
    <property type="entry name" value="PP-binding"/>
    <property type="match status" value="2"/>
</dbReference>
<dbReference type="Gene3D" id="3.30.559.10">
    <property type="entry name" value="Chloramphenicol acetyltransferase-like domain"/>
    <property type="match status" value="2"/>
</dbReference>
<evidence type="ECO:0000256" key="3">
    <source>
        <dbReference type="ARBA" id="ARBA00022553"/>
    </source>
</evidence>
<dbReference type="InterPro" id="IPR036291">
    <property type="entry name" value="NAD(P)-bd_dom_sf"/>
</dbReference>
<keyword evidence="2" id="KW-0596">Phosphopantetheine</keyword>
<dbReference type="PANTHER" id="PTHR45527">
    <property type="entry name" value="NONRIBOSOMAL PEPTIDE SYNTHETASE"/>
    <property type="match status" value="1"/>
</dbReference>
<dbReference type="Gene3D" id="3.30.559.30">
    <property type="entry name" value="Nonribosomal peptide synthetase, condensation domain"/>
    <property type="match status" value="2"/>
</dbReference>
<dbReference type="InterPro" id="IPR020845">
    <property type="entry name" value="AMP-binding_CS"/>
</dbReference>
<keyword evidence="3" id="KW-0597">Phosphoprotein</keyword>
<keyword evidence="4" id="KW-0436">Ligase</keyword>
<feature type="domain" description="Carrier" evidence="5">
    <location>
        <begin position="976"/>
        <end position="1051"/>
    </location>
</feature>
<dbReference type="InterPro" id="IPR006162">
    <property type="entry name" value="Ppantetheine_attach_site"/>
</dbReference>
<evidence type="ECO:0000256" key="2">
    <source>
        <dbReference type="ARBA" id="ARBA00022450"/>
    </source>
</evidence>
<proteinExistence type="predicted"/>
<gene>
    <name evidence="6" type="ORF">GGD71_003512</name>
</gene>